<dbReference type="Pfam" id="PF08281">
    <property type="entry name" value="Sigma70_r4_2"/>
    <property type="match status" value="1"/>
</dbReference>
<dbReference type="GO" id="GO:0016987">
    <property type="term" value="F:sigma factor activity"/>
    <property type="evidence" value="ECO:0007669"/>
    <property type="project" value="UniProtKB-KW"/>
</dbReference>
<dbReference type="InterPro" id="IPR013324">
    <property type="entry name" value="RNA_pol_sigma_r3/r4-like"/>
</dbReference>
<gene>
    <name evidence="6" type="ORF">SAMN05444370_11730</name>
</gene>
<dbReference type="RefSeq" id="WP_093255606.1">
    <property type="nucleotide sequence ID" value="NZ_FNQM01000017.1"/>
</dbReference>
<sequence length="308" mass="33527">MSGDVNDLLAVFTAKRCRSVKTLARRTGCAAEVQDLTRAAWLRFAANAAAARRNPVAYLRRIVAKLGADRSRARRRRTDFARDAGAALSATAPDPEAAAIHRDDLRRLAQAVAAMPPRRRDMLLAARLRGAPYRAIAARHGVSNRAVEAEIRAVLRATGPIHQSSHTPSPGRGKAPIRLSGAVVHRPHRLDYDGHTGVYAYIALTDRDAGPLYPASTVWCDARTAEPLGAEFPIGDGAGRTVTHWLQVLHYGAALGPVWRATTAVVGVAALTVTSLLVWLRQRRVRRRAAPELRVYRAGAVVERFSKE</sequence>
<proteinExistence type="predicted"/>
<reference evidence="6 7" key="1">
    <citation type="submission" date="2016-10" db="EMBL/GenBank/DDBJ databases">
        <authorList>
            <person name="de Groot N.N."/>
        </authorList>
    </citation>
    <scope>NUCLEOTIDE SEQUENCE [LARGE SCALE GENOMIC DNA]</scope>
    <source>
        <strain evidence="6 7">DSM 15345</strain>
    </source>
</reference>
<evidence type="ECO:0000256" key="1">
    <source>
        <dbReference type="ARBA" id="ARBA00023015"/>
    </source>
</evidence>
<evidence type="ECO:0000259" key="5">
    <source>
        <dbReference type="Pfam" id="PF08281"/>
    </source>
</evidence>
<evidence type="ECO:0000313" key="6">
    <source>
        <dbReference type="EMBL" id="SEA90507.1"/>
    </source>
</evidence>
<dbReference type="STRING" id="89524.SAMN05444370_11730"/>
<dbReference type="EMBL" id="FNQM01000017">
    <property type="protein sequence ID" value="SEA90507.1"/>
    <property type="molecule type" value="Genomic_DNA"/>
</dbReference>
<dbReference type="InterPro" id="IPR039425">
    <property type="entry name" value="RNA_pol_sigma-70-like"/>
</dbReference>
<protein>
    <submittedName>
        <fullName evidence="6">RNA polymerase sigma factor, sigma-70 family</fullName>
    </submittedName>
</protein>
<name>A0A1H4F0I3_9RHOB</name>
<keyword evidence="1" id="KW-0805">Transcription regulation</keyword>
<dbReference type="SUPFAM" id="SSF88659">
    <property type="entry name" value="Sigma3 and sigma4 domains of RNA polymerase sigma factors"/>
    <property type="match status" value="1"/>
</dbReference>
<dbReference type="InterPro" id="IPR036388">
    <property type="entry name" value="WH-like_DNA-bd_sf"/>
</dbReference>
<dbReference type="AlphaFoldDB" id="A0A1H4F0I3"/>
<organism evidence="6 7">
    <name type="scientific">Rubrimonas cliftonensis</name>
    <dbReference type="NCBI Taxonomy" id="89524"/>
    <lineage>
        <taxon>Bacteria</taxon>
        <taxon>Pseudomonadati</taxon>
        <taxon>Pseudomonadota</taxon>
        <taxon>Alphaproteobacteria</taxon>
        <taxon>Rhodobacterales</taxon>
        <taxon>Paracoccaceae</taxon>
        <taxon>Rubrimonas</taxon>
    </lineage>
</organism>
<dbReference type="Gene3D" id="1.10.10.10">
    <property type="entry name" value="Winged helix-like DNA-binding domain superfamily/Winged helix DNA-binding domain"/>
    <property type="match status" value="1"/>
</dbReference>
<evidence type="ECO:0000256" key="3">
    <source>
        <dbReference type="ARBA" id="ARBA00023163"/>
    </source>
</evidence>
<dbReference type="OrthoDB" id="9794372at2"/>
<dbReference type="PANTHER" id="PTHR43133:SF63">
    <property type="entry name" value="RNA POLYMERASE SIGMA FACTOR FECI-RELATED"/>
    <property type="match status" value="1"/>
</dbReference>
<evidence type="ECO:0000256" key="2">
    <source>
        <dbReference type="ARBA" id="ARBA00023082"/>
    </source>
</evidence>
<feature type="transmembrane region" description="Helical" evidence="4">
    <location>
        <begin position="258"/>
        <end position="280"/>
    </location>
</feature>
<dbReference type="GO" id="GO:0006352">
    <property type="term" value="P:DNA-templated transcription initiation"/>
    <property type="evidence" value="ECO:0007669"/>
    <property type="project" value="InterPro"/>
</dbReference>
<keyword evidence="4" id="KW-0472">Membrane</keyword>
<feature type="domain" description="RNA polymerase sigma factor 70 region 4 type 2" evidence="5">
    <location>
        <begin position="106"/>
        <end position="153"/>
    </location>
</feature>
<keyword evidence="3" id="KW-0804">Transcription</keyword>
<accession>A0A1H4F0I3</accession>
<keyword evidence="2" id="KW-0731">Sigma factor</keyword>
<dbReference type="PANTHER" id="PTHR43133">
    <property type="entry name" value="RNA POLYMERASE ECF-TYPE SIGMA FACTO"/>
    <property type="match status" value="1"/>
</dbReference>
<dbReference type="GO" id="GO:0003677">
    <property type="term" value="F:DNA binding"/>
    <property type="evidence" value="ECO:0007669"/>
    <property type="project" value="InterPro"/>
</dbReference>
<keyword evidence="4" id="KW-0812">Transmembrane</keyword>
<evidence type="ECO:0000313" key="7">
    <source>
        <dbReference type="Proteomes" id="UP000198703"/>
    </source>
</evidence>
<keyword evidence="4" id="KW-1133">Transmembrane helix</keyword>
<dbReference type="Proteomes" id="UP000198703">
    <property type="component" value="Unassembled WGS sequence"/>
</dbReference>
<keyword evidence="7" id="KW-1185">Reference proteome</keyword>
<evidence type="ECO:0000256" key="4">
    <source>
        <dbReference type="SAM" id="Phobius"/>
    </source>
</evidence>
<dbReference type="InterPro" id="IPR013249">
    <property type="entry name" value="RNA_pol_sigma70_r4_t2"/>
</dbReference>